<evidence type="ECO:0000256" key="1">
    <source>
        <dbReference type="ARBA" id="ARBA00022801"/>
    </source>
</evidence>
<dbReference type="InterPro" id="IPR029058">
    <property type="entry name" value="AB_hydrolase_fold"/>
</dbReference>
<accession>A0ABV6YKV0</accession>
<evidence type="ECO:0000313" key="5">
    <source>
        <dbReference type="Proteomes" id="UP001593833"/>
    </source>
</evidence>
<dbReference type="SUPFAM" id="SSF53474">
    <property type="entry name" value="alpha/beta-Hydrolases"/>
    <property type="match status" value="1"/>
</dbReference>
<comment type="similarity">
    <text evidence="2">Belongs to the AB hydrolase superfamily. FUS2 hydrolase family.</text>
</comment>
<dbReference type="GO" id="GO:0016787">
    <property type="term" value="F:hydrolase activity"/>
    <property type="evidence" value="ECO:0007669"/>
    <property type="project" value="UniProtKB-KW"/>
</dbReference>
<name>A0ABV6YKV0_UNCEI</name>
<dbReference type="PANTHER" id="PTHR22946">
    <property type="entry name" value="DIENELACTONE HYDROLASE DOMAIN-CONTAINING PROTEIN-RELATED"/>
    <property type="match status" value="1"/>
</dbReference>
<reference evidence="4 5" key="1">
    <citation type="submission" date="2024-09" db="EMBL/GenBank/DDBJ databases">
        <authorList>
            <person name="D'Angelo T."/>
        </authorList>
    </citation>
    <scope>NUCLEOTIDE SEQUENCE [LARGE SCALE GENOMIC DNA]</scope>
    <source>
        <strain evidence="4">SAG AM-320-E07</strain>
    </source>
</reference>
<proteinExistence type="inferred from homology"/>
<keyword evidence="1 4" id="KW-0378">Hydrolase</keyword>
<evidence type="ECO:0000259" key="3">
    <source>
        <dbReference type="Pfam" id="PF00561"/>
    </source>
</evidence>
<dbReference type="PANTHER" id="PTHR22946:SF9">
    <property type="entry name" value="POLYKETIDE TRANSFERASE AF380"/>
    <property type="match status" value="1"/>
</dbReference>
<dbReference type="EMBL" id="JBHPKH010000052">
    <property type="protein sequence ID" value="MFC1572938.1"/>
    <property type="molecule type" value="Genomic_DNA"/>
</dbReference>
<gene>
    <name evidence="4" type="ORF">ACFL6M_04990</name>
</gene>
<organism evidence="4 5">
    <name type="scientific">Eiseniibacteriota bacterium</name>
    <dbReference type="NCBI Taxonomy" id="2212470"/>
    <lineage>
        <taxon>Bacteria</taxon>
        <taxon>Candidatus Eiseniibacteriota</taxon>
    </lineage>
</organism>
<dbReference type="Gene3D" id="3.40.50.1820">
    <property type="entry name" value="alpha/beta hydrolase"/>
    <property type="match status" value="1"/>
</dbReference>
<feature type="domain" description="AB hydrolase-1" evidence="3">
    <location>
        <begin position="53"/>
        <end position="183"/>
    </location>
</feature>
<dbReference type="InterPro" id="IPR050261">
    <property type="entry name" value="FrsA_esterase"/>
</dbReference>
<comment type="caution">
    <text evidence="4">The sequence shown here is derived from an EMBL/GenBank/DDBJ whole genome shotgun (WGS) entry which is preliminary data.</text>
</comment>
<sequence length="288" mass="31939">MLRQAILVALIVAFFPLSVCGQSMNPEIVTINSDGLRLQGHFYQAQGRGAHQTLLLIHGWPGSPNDVLGLGERLVEHGLNVLVVSPRGMHESEGTSTFSGTLRDIGASLQWLQDPKISERLRIDTASVILGGHSFGGGMTMAYAATDPSVRRIVSIAGTDHGEFTREYERNESYASAMRDMLLSTQAPDGPVRFDFEFGIKELMDGKQIFGLRENAQKLADRSILLIGGWEDESTTIDQFMLPFYRSLKSAGAEDVTFLVYHDDHGFGQVRDRIEADIVDWIERETPR</sequence>
<dbReference type="EC" id="3.4.-.-" evidence="4"/>
<protein>
    <submittedName>
        <fullName evidence="4">Alpha/beta hydrolase family protein</fullName>
        <ecNumber evidence="4">3.4.-.-</ecNumber>
    </submittedName>
</protein>
<dbReference type="Pfam" id="PF00561">
    <property type="entry name" value="Abhydrolase_1"/>
    <property type="match status" value="1"/>
</dbReference>
<evidence type="ECO:0000256" key="2">
    <source>
        <dbReference type="ARBA" id="ARBA00038115"/>
    </source>
</evidence>
<dbReference type="InterPro" id="IPR000073">
    <property type="entry name" value="AB_hydrolase_1"/>
</dbReference>
<evidence type="ECO:0000313" key="4">
    <source>
        <dbReference type="EMBL" id="MFC1572938.1"/>
    </source>
</evidence>
<dbReference type="Proteomes" id="UP001593833">
    <property type="component" value="Unassembled WGS sequence"/>
</dbReference>
<keyword evidence="5" id="KW-1185">Reference proteome</keyword>